<dbReference type="EMBL" id="JAAGWD010000006">
    <property type="protein sequence ID" value="NEM98822.1"/>
    <property type="molecule type" value="Genomic_DNA"/>
</dbReference>
<gene>
    <name evidence="2" type="ORF">GXP69_14050</name>
</gene>
<keyword evidence="3" id="KW-1185">Reference proteome</keyword>
<evidence type="ECO:0000313" key="2">
    <source>
        <dbReference type="EMBL" id="NEM98822.1"/>
    </source>
</evidence>
<comment type="caution">
    <text evidence="2">The sequence shown here is derived from an EMBL/GenBank/DDBJ whole genome shotgun (WGS) entry which is preliminary data.</text>
</comment>
<dbReference type="RefSeq" id="WP_163915713.1">
    <property type="nucleotide sequence ID" value="NZ_JAAGWD010000006.1"/>
</dbReference>
<evidence type="ECO:0000256" key="1">
    <source>
        <dbReference type="SAM" id="MobiDB-lite"/>
    </source>
</evidence>
<feature type="region of interest" description="Disordered" evidence="1">
    <location>
        <begin position="56"/>
        <end position="76"/>
    </location>
</feature>
<name>A0A6B3LPJ3_9BACT</name>
<accession>A0A6B3LPJ3</accession>
<dbReference type="Proteomes" id="UP000474777">
    <property type="component" value="Unassembled WGS sequence"/>
</dbReference>
<protein>
    <submittedName>
        <fullName evidence="2">Uncharacterized protein</fullName>
    </submittedName>
</protein>
<sequence>MAGLQAEELSNEFLKNFLPETLFLVENDVPATIVTEAETAAPIVHEQPETIVEAAPKAKSTPALPKLPKQESPAQPAKFSMISENRKGVAVLVTIPDTEFRKLPQLEFLNKILAAIGLQPTDVAYVNNVSGAIAVFEELQQTLTVNYILSFASRVDSNLPHEKFTLYNPVLLGNVPIVFSHALADLEHDVEKKKLLWGALQKVFTR</sequence>
<proteinExistence type="predicted"/>
<evidence type="ECO:0000313" key="3">
    <source>
        <dbReference type="Proteomes" id="UP000474777"/>
    </source>
</evidence>
<reference evidence="2 3" key="1">
    <citation type="submission" date="2020-02" db="EMBL/GenBank/DDBJ databases">
        <authorList>
            <person name="Kim M.K."/>
        </authorList>
    </citation>
    <scope>NUCLEOTIDE SEQUENCE [LARGE SCALE GENOMIC DNA]</scope>
    <source>
        <strain evidence="2 3">BT327</strain>
    </source>
</reference>
<organism evidence="2 3">
    <name type="scientific">Pontibacter burrus</name>
    <dbReference type="NCBI Taxonomy" id="2704466"/>
    <lineage>
        <taxon>Bacteria</taxon>
        <taxon>Pseudomonadati</taxon>
        <taxon>Bacteroidota</taxon>
        <taxon>Cytophagia</taxon>
        <taxon>Cytophagales</taxon>
        <taxon>Hymenobacteraceae</taxon>
        <taxon>Pontibacter</taxon>
    </lineage>
</organism>
<dbReference type="AlphaFoldDB" id="A0A6B3LPJ3"/>